<comment type="caution">
    <text evidence="2">The sequence shown here is derived from an EMBL/GenBank/DDBJ whole genome shotgun (WGS) entry which is preliminary data.</text>
</comment>
<feature type="compositionally biased region" description="Low complexity" evidence="1">
    <location>
        <begin position="55"/>
        <end position="69"/>
    </location>
</feature>
<keyword evidence="3" id="KW-1185">Reference proteome</keyword>
<evidence type="ECO:0000313" key="3">
    <source>
        <dbReference type="Proteomes" id="UP000266861"/>
    </source>
</evidence>
<evidence type="ECO:0000313" key="2">
    <source>
        <dbReference type="EMBL" id="RHZ78309.1"/>
    </source>
</evidence>
<dbReference type="AlphaFoldDB" id="A0A397IQN0"/>
<protein>
    <submittedName>
        <fullName evidence="2">Uncharacterized protein</fullName>
    </submittedName>
</protein>
<organism evidence="2 3">
    <name type="scientific">Diversispora epigaea</name>
    <dbReference type="NCBI Taxonomy" id="1348612"/>
    <lineage>
        <taxon>Eukaryota</taxon>
        <taxon>Fungi</taxon>
        <taxon>Fungi incertae sedis</taxon>
        <taxon>Mucoromycota</taxon>
        <taxon>Glomeromycotina</taxon>
        <taxon>Glomeromycetes</taxon>
        <taxon>Diversisporales</taxon>
        <taxon>Diversisporaceae</taxon>
        <taxon>Diversispora</taxon>
    </lineage>
</organism>
<feature type="region of interest" description="Disordered" evidence="1">
    <location>
        <begin position="55"/>
        <end position="105"/>
    </location>
</feature>
<proteinExistence type="predicted"/>
<sequence>MTLHIKDLNAKKEGRVIVCVTKNNIDEFYDSASSNLHQNKSKCKIEYFTIESDLDTSSDTSESSTFSNSGPEDMPSKRTNKDTDSKQSDKTIKSRQAPTRGSKKVSEWYKIGTQKCNKIWKSEDPHSYANLIGNLNLPEWYSKNTKFEKEETSPDLTPQGIRNLIMSR</sequence>
<reference evidence="2 3" key="1">
    <citation type="submission" date="2018-08" db="EMBL/GenBank/DDBJ databases">
        <title>Genome and evolution of the arbuscular mycorrhizal fungus Diversispora epigaea (formerly Glomus versiforme) and its bacterial endosymbionts.</title>
        <authorList>
            <person name="Sun X."/>
            <person name="Fei Z."/>
            <person name="Harrison M."/>
        </authorList>
    </citation>
    <scope>NUCLEOTIDE SEQUENCE [LARGE SCALE GENOMIC DNA]</scope>
    <source>
        <strain evidence="2 3">IT104</strain>
    </source>
</reference>
<dbReference type="Proteomes" id="UP000266861">
    <property type="component" value="Unassembled WGS sequence"/>
</dbReference>
<accession>A0A397IQN0</accession>
<gene>
    <name evidence="2" type="ORF">Glove_166g5</name>
</gene>
<feature type="compositionally biased region" description="Basic and acidic residues" evidence="1">
    <location>
        <begin position="74"/>
        <end position="92"/>
    </location>
</feature>
<evidence type="ECO:0000256" key="1">
    <source>
        <dbReference type="SAM" id="MobiDB-lite"/>
    </source>
</evidence>
<name>A0A397IQN0_9GLOM</name>
<dbReference type="EMBL" id="PQFF01000156">
    <property type="protein sequence ID" value="RHZ78309.1"/>
    <property type="molecule type" value="Genomic_DNA"/>
</dbReference>
<dbReference type="OrthoDB" id="2367938at2759"/>